<evidence type="ECO:0000256" key="1">
    <source>
        <dbReference type="ARBA" id="ARBA00023015"/>
    </source>
</evidence>
<evidence type="ECO:0000259" key="5">
    <source>
        <dbReference type="PROSITE" id="PS50943"/>
    </source>
</evidence>
<dbReference type="EMBL" id="JBHLTG010000005">
    <property type="protein sequence ID" value="MFC0680098.1"/>
    <property type="molecule type" value="Genomic_DNA"/>
</dbReference>
<evidence type="ECO:0000256" key="3">
    <source>
        <dbReference type="ARBA" id="ARBA00023163"/>
    </source>
</evidence>
<dbReference type="PROSITE" id="PS50943">
    <property type="entry name" value="HTH_CROC1"/>
    <property type="match status" value="1"/>
</dbReference>
<evidence type="ECO:0000259" key="4">
    <source>
        <dbReference type="PROSITE" id="PS50932"/>
    </source>
</evidence>
<dbReference type="Pfam" id="PF13377">
    <property type="entry name" value="Peripla_BP_3"/>
    <property type="match status" value="1"/>
</dbReference>
<dbReference type="InterPro" id="IPR046335">
    <property type="entry name" value="LacI/GalR-like_sensor"/>
</dbReference>
<accession>A0ABV6RW26</accession>
<dbReference type="PANTHER" id="PTHR30146:SF109">
    <property type="entry name" value="HTH-TYPE TRANSCRIPTIONAL REGULATOR GALS"/>
    <property type="match status" value="1"/>
</dbReference>
<dbReference type="SMART" id="SM00354">
    <property type="entry name" value="HTH_LACI"/>
    <property type="match status" value="1"/>
</dbReference>
<dbReference type="Gene3D" id="3.40.50.2300">
    <property type="match status" value="2"/>
</dbReference>
<comment type="caution">
    <text evidence="6">The sequence shown here is derived from an EMBL/GenBank/DDBJ whole genome shotgun (WGS) entry which is preliminary data.</text>
</comment>
<evidence type="ECO:0000313" key="6">
    <source>
        <dbReference type="EMBL" id="MFC0680098.1"/>
    </source>
</evidence>
<dbReference type="CDD" id="cd01392">
    <property type="entry name" value="HTH_LacI"/>
    <property type="match status" value="1"/>
</dbReference>
<dbReference type="CDD" id="cd06267">
    <property type="entry name" value="PBP1_LacI_sugar_binding-like"/>
    <property type="match status" value="1"/>
</dbReference>
<protein>
    <submittedName>
        <fullName evidence="6">LacI family DNA-binding transcriptional regulator</fullName>
    </submittedName>
</protein>
<sequence>MTGNPTMNDVAREAGVALKTVSRFVNGETNINPVLAGRIADAISTLGYRRNLAAASIRPGWTSKTIGLIISDLANPYYSALTSAIESFARERGYLVISSSSDELGTQHDRLVDRLMEQRVDGLIVVPPRDPGRPWSAVTPPIPPLVFVDRPADFPQADVILADNAGGARAATAELLAHGRRRVAFVGDALGISTMRERHAGYRAALEDVGIAADETIVRTDAHSSRQAAVAVAELLAKTDIDAVFAANNRASVGALLAFRDAGRRLPLIGFDDFEAALVSSPGVSVVSHDIVEMGRRAAELTLDRLAGSDREPATIVLPTRLVLRGSERI</sequence>
<dbReference type="PANTHER" id="PTHR30146">
    <property type="entry name" value="LACI-RELATED TRANSCRIPTIONAL REPRESSOR"/>
    <property type="match status" value="1"/>
</dbReference>
<name>A0ABV6RW26_9GAMM</name>
<dbReference type="GO" id="GO:0003677">
    <property type="term" value="F:DNA binding"/>
    <property type="evidence" value="ECO:0007669"/>
    <property type="project" value="UniProtKB-KW"/>
</dbReference>
<keyword evidence="2 6" id="KW-0238">DNA-binding</keyword>
<keyword evidence="7" id="KW-1185">Reference proteome</keyword>
<feature type="domain" description="HTH cro/C1-type" evidence="5">
    <location>
        <begin position="6"/>
        <end position="49"/>
    </location>
</feature>
<reference evidence="6 7" key="1">
    <citation type="submission" date="2024-09" db="EMBL/GenBank/DDBJ databases">
        <authorList>
            <person name="Sun Q."/>
            <person name="Mori K."/>
        </authorList>
    </citation>
    <scope>NUCLEOTIDE SEQUENCE [LARGE SCALE GENOMIC DNA]</scope>
    <source>
        <strain evidence="6 7">KCTC 23076</strain>
    </source>
</reference>
<keyword evidence="3" id="KW-0804">Transcription</keyword>
<dbReference type="SUPFAM" id="SSF47413">
    <property type="entry name" value="lambda repressor-like DNA-binding domains"/>
    <property type="match status" value="1"/>
</dbReference>
<evidence type="ECO:0000313" key="7">
    <source>
        <dbReference type="Proteomes" id="UP001589896"/>
    </source>
</evidence>
<organism evidence="6 7">
    <name type="scientific">Lysobacter korlensis</name>
    <dbReference type="NCBI Taxonomy" id="553636"/>
    <lineage>
        <taxon>Bacteria</taxon>
        <taxon>Pseudomonadati</taxon>
        <taxon>Pseudomonadota</taxon>
        <taxon>Gammaproteobacteria</taxon>
        <taxon>Lysobacterales</taxon>
        <taxon>Lysobacteraceae</taxon>
        <taxon>Lysobacter</taxon>
    </lineage>
</organism>
<feature type="domain" description="HTH lacI-type" evidence="4">
    <location>
        <begin position="5"/>
        <end position="59"/>
    </location>
</feature>
<dbReference type="RefSeq" id="WP_386671534.1">
    <property type="nucleotide sequence ID" value="NZ_JBHLTG010000005.1"/>
</dbReference>
<dbReference type="PROSITE" id="PS50932">
    <property type="entry name" value="HTH_LACI_2"/>
    <property type="match status" value="1"/>
</dbReference>
<dbReference type="InterPro" id="IPR001387">
    <property type="entry name" value="Cro/C1-type_HTH"/>
</dbReference>
<dbReference type="InterPro" id="IPR010982">
    <property type="entry name" value="Lambda_DNA-bd_dom_sf"/>
</dbReference>
<keyword evidence="1" id="KW-0805">Transcription regulation</keyword>
<proteinExistence type="predicted"/>
<dbReference type="Proteomes" id="UP001589896">
    <property type="component" value="Unassembled WGS sequence"/>
</dbReference>
<dbReference type="InterPro" id="IPR000843">
    <property type="entry name" value="HTH_LacI"/>
</dbReference>
<evidence type="ECO:0000256" key="2">
    <source>
        <dbReference type="ARBA" id="ARBA00023125"/>
    </source>
</evidence>
<dbReference type="InterPro" id="IPR028082">
    <property type="entry name" value="Peripla_BP_I"/>
</dbReference>
<dbReference type="Gene3D" id="1.10.260.40">
    <property type="entry name" value="lambda repressor-like DNA-binding domains"/>
    <property type="match status" value="1"/>
</dbReference>
<dbReference type="Pfam" id="PF00356">
    <property type="entry name" value="LacI"/>
    <property type="match status" value="1"/>
</dbReference>
<gene>
    <name evidence="6" type="ORF">ACFFGH_19865</name>
</gene>
<dbReference type="SUPFAM" id="SSF53822">
    <property type="entry name" value="Periplasmic binding protein-like I"/>
    <property type="match status" value="1"/>
</dbReference>